<evidence type="ECO:0000313" key="4">
    <source>
        <dbReference type="Proteomes" id="UP000054805"/>
    </source>
</evidence>
<sequence length="96" mass="10850">MRRNNNGLCVKNAKLALLYLSPKDYLTRSQQSYDNVNAVGYPATPVVSRILWTSETARFRGLPNNNKHEKLIRFDHFAGTCEGWASFLSGLPKYGT</sequence>
<dbReference type="Proteomes" id="UP000054632">
    <property type="component" value="Unassembled WGS sequence"/>
</dbReference>
<proteinExistence type="predicted"/>
<protein>
    <submittedName>
        <fullName evidence="2">Uncharacterized protein</fullName>
    </submittedName>
</protein>
<evidence type="ECO:0000313" key="2">
    <source>
        <dbReference type="EMBL" id="KRZ27183.1"/>
    </source>
</evidence>
<keyword evidence="4" id="KW-1185">Reference proteome</keyword>
<name>A0A0V1IWP5_TRIPS</name>
<dbReference type="AlphaFoldDB" id="A0A0V1IWP5"/>
<reference evidence="3 4" key="1">
    <citation type="submission" date="2015-01" db="EMBL/GenBank/DDBJ databases">
        <title>Evolution of Trichinella species and genotypes.</title>
        <authorList>
            <person name="Korhonen P.K."/>
            <person name="Edoardo P."/>
            <person name="Giuseppe L.R."/>
            <person name="Gasser R.B."/>
        </authorList>
    </citation>
    <scope>NUCLEOTIDE SEQUENCE [LARGE SCALE GENOMIC DNA]</scope>
    <source>
        <strain evidence="1">ISS13</strain>
        <strain evidence="2">ISS588</strain>
    </source>
</reference>
<evidence type="ECO:0000313" key="3">
    <source>
        <dbReference type="Proteomes" id="UP000054632"/>
    </source>
</evidence>
<dbReference type="EMBL" id="JYDR01000100">
    <property type="protein sequence ID" value="KRY68928.1"/>
    <property type="molecule type" value="Genomic_DNA"/>
</dbReference>
<dbReference type="Proteomes" id="UP000054805">
    <property type="component" value="Unassembled WGS sequence"/>
</dbReference>
<comment type="caution">
    <text evidence="2">The sequence shown here is derived from an EMBL/GenBank/DDBJ whole genome shotgun (WGS) entry which is preliminary data.</text>
</comment>
<organism evidence="2 4">
    <name type="scientific">Trichinella pseudospiralis</name>
    <name type="common">Parasitic roundworm</name>
    <dbReference type="NCBI Taxonomy" id="6337"/>
    <lineage>
        <taxon>Eukaryota</taxon>
        <taxon>Metazoa</taxon>
        <taxon>Ecdysozoa</taxon>
        <taxon>Nematoda</taxon>
        <taxon>Enoplea</taxon>
        <taxon>Dorylaimia</taxon>
        <taxon>Trichinellida</taxon>
        <taxon>Trichinellidae</taxon>
        <taxon>Trichinella</taxon>
    </lineage>
</organism>
<gene>
    <name evidence="1" type="ORF">T4A_1339</name>
    <name evidence="2" type="ORF">T4B_6561</name>
</gene>
<accession>A0A0V1IWP5</accession>
<dbReference type="EMBL" id="JYDS01000074">
    <property type="protein sequence ID" value="KRZ27183.1"/>
    <property type="molecule type" value="Genomic_DNA"/>
</dbReference>
<evidence type="ECO:0000313" key="1">
    <source>
        <dbReference type="EMBL" id="KRY68928.1"/>
    </source>
</evidence>